<evidence type="ECO:0000256" key="2">
    <source>
        <dbReference type="ARBA" id="ARBA00004721"/>
    </source>
</evidence>
<dbReference type="GO" id="GO:0016102">
    <property type="term" value="P:diterpenoid biosynthetic process"/>
    <property type="evidence" value="ECO:0007669"/>
    <property type="project" value="TreeGrafter"/>
</dbReference>
<dbReference type="InterPro" id="IPR008949">
    <property type="entry name" value="Isoprenoid_synthase_dom_sf"/>
</dbReference>
<dbReference type="EMBL" id="UZAU01000718">
    <property type="status" value="NOT_ANNOTATED_CDS"/>
    <property type="molecule type" value="Genomic_DNA"/>
</dbReference>
<keyword evidence="8" id="KW-1185">Reference proteome</keyword>
<dbReference type="Gene3D" id="1.50.10.130">
    <property type="entry name" value="Terpene synthase, N-terminal domain"/>
    <property type="match status" value="1"/>
</dbReference>
<dbReference type="InterPro" id="IPR050148">
    <property type="entry name" value="Terpene_synthase-like"/>
</dbReference>
<dbReference type="InterPro" id="IPR005630">
    <property type="entry name" value="Terpene_synthase_metal-bd"/>
</dbReference>
<comment type="pathway">
    <text evidence="2">Secondary metabolite biosynthesis; terpenoid biosynthesis.</text>
</comment>
<evidence type="ECO:0000313" key="8">
    <source>
        <dbReference type="Proteomes" id="UP000596661"/>
    </source>
</evidence>
<accession>A0A803QFU4</accession>
<organism evidence="7 8">
    <name type="scientific">Cannabis sativa</name>
    <name type="common">Hemp</name>
    <name type="synonym">Marijuana</name>
    <dbReference type="NCBI Taxonomy" id="3483"/>
    <lineage>
        <taxon>Eukaryota</taxon>
        <taxon>Viridiplantae</taxon>
        <taxon>Streptophyta</taxon>
        <taxon>Embryophyta</taxon>
        <taxon>Tracheophyta</taxon>
        <taxon>Spermatophyta</taxon>
        <taxon>Magnoliopsida</taxon>
        <taxon>eudicotyledons</taxon>
        <taxon>Gunneridae</taxon>
        <taxon>Pentapetalae</taxon>
        <taxon>rosids</taxon>
        <taxon>fabids</taxon>
        <taxon>Rosales</taxon>
        <taxon>Cannabaceae</taxon>
        <taxon>Cannabis</taxon>
    </lineage>
</organism>
<dbReference type="PANTHER" id="PTHR31739:SF25">
    <property type="entry name" value="(E,E)-GERANYLLINALOOL SYNTHASE"/>
    <property type="match status" value="1"/>
</dbReference>
<evidence type="ECO:0000256" key="1">
    <source>
        <dbReference type="ARBA" id="ARBA00001946"/>
    </source>
</evidence>
<sequence>MIPNHRQPSEPMFEGCLSWVLNNQTEHGFWGNNNESGMPTLGSLTATLACVVALKKWHVGSDMISKGLEFIHSSNAKRLLKEMKEEGFIPQWFAIIFPGMIELAEQILNIQILKDESVVVSNIFYHRQLIFQKEQHHNKEANLLSYLEVLPLSYFNKEEDYNYDIIIKKLCEEGSFFQSPSATACAFMATQNSKCLHYLQTLVHTYSNNNIINNITIVPTTYPMDEDLIKLCVINHVERLGLAEHFSMEIEQLLQHTYKNYVKHDGEFFYKKSYHSVVTLELHLLKESLAFRLLRMHGYKVFPSNICWFMKNEKIKNCIESNYESFLVTTLNLYRATDFAFHGEHELDELRTFSRKLLEKSISVGARHTNPFNKLIEHELSLSWMARLDHLEHRVYIEATDQTHDALWMGKSSQRLLSVHNDKLVCLANLNYRLKQSLFKTELEHLTRWCKEWGLSEMGFGREKSTYCYFAVASVCCSLDYNSPIRMMIAKSAILITITDDFFDMKGSIITELNTFTKAVQRWDGEGLCGVSKKIFDALDNHVKEMAITMYLDQQEKNHDDITNWLKEIWYETICSWLTESEWSKSGIVPTMDEYLKVGMTSIATHTLLIPASFLLKSGLKMQSMEYDNITKLVMIICRLLNDIQSYEKEKDEGKPNSITVYMKNNSEVEMEEAVKLLHLSCLKVFQMFFNSSNRYDSNTEILDDIAKAIYVPLKSSDDHEGLKKNLMIRLPKPLTIDPSRGKSTTVKCLLGTKMQGRYHVKATVIAEGPVLSDIQVASLMQEFTEDEIKNDVFSIPGIKSPRPYGFGSFFFQENWDLIGKDICEAISSFLQSGNLLKEINSTVITLIPKIKFPNKDLIRNYGRKVSKPNCMIKIDLQKAYDTLDWDFLEEMLIALKFPRKFSNLVLTCVKTPRYSLMFNGSLHGFFEADRDA</sequence>
<evidence type="ECO:0000259" key="6">
    <source>
        <dbReference type="Pfam" id="PF03936"/>
    </source>
</evidence>
<dbReference type="InterPro" id="IPR001906">
    <property type="entry name" value="Terpene_synth_N"/>
</dbReference>
<comment type="cofactor">
    <cofactor evidence="1">
        <name>Mg(2+)</name>
        <dbReference type="ChEBI" id="CHEBI:18420"/>
    </cofactor>
</comment>
<dbReference type="SUPFAM" id="SSF48576">
    <property type="entry name" value="Terpenoid synthases"/>
    <property type="match status" value="1"/>
</dbReference>
<dbReference type="Proteomes" id="UP000596661">
    <property type="component" value="Chromosome 9"/>
</dbReference>
<dbReference type="PANTHER" id="PTHR31739">
    <property type="entry name" value="ENT-COPALYL DIPHOSPHATE SYNTHASE, CHLOROPLASTIC"/>
    <property type="match status" value="1"/>
</dbReference>
<dbReference type="Gene3D" id="1.50.10.160">
    <property type="match status" value="1"/>
</dbReference>
<dbReference type="GO" id="GO:0000287">
    <property type="term" value="F:magnesium ion binding"/>
    <property type="evidence" value="ECO:0007669"/>
    <property type="project" value="InterPro"/>
</dbReference>
<proteinExistence type="predicted"/>
<dbReference type="SFLD" id="SFLDG01014">
    <property type="entry name" value="Terpene_Cyclase_Like_1_N-term"/>
    <property type="match status" value="1"/>
</dbReference>
<evidence type="ECO:0000256" key="4">
    <source>
        <dbReference type="ARBA" id="ARBA00022842"/>
    </source>
</evidence>
<dbReference type="SUPFAM" id="SSF48239">
    <property type="entry name" value="Terpenoid cyclases/Protein prenyltransferases"/>
    <property type="match status" value="2"/>
</dbReference>
<reference evidence="7" key="2">
    <citation type="submission" date="2021-03" db="UniProtKB">
        <authorList>
            <consortium name="EnsemblPlants"/>
        </authorList>
    </citation>
    <scope>IDENTIFICATION</scope>
</reference>
<dbReference type="FunFam" id="1.50.10.130:FF:000002">
    <property type="entry name" value="Ent-copalyl diphosphate synthase, chloroplastic"/>
    <property type="match status" value="1"/>
</dbReference>
<feature type="domain" description="Terpene synthase metal-binding" evidence="6">
    <location>
        <begin position="451"/>
        <end position="678"/>
    </location>
</feature>
<dbReference type="Pfam" id="PF03936">
    <property type="entry name" value="Terpene_synth_C"/>
    <property type="match status" value="1"/>
</dbReference>
<reference evidence="7" key="1">
    <citation type="submission" date="2018-11" db="EMBL/GenBank/DDBJ databases">
        <authorList>
            <person name="Grassa J C."/>
        </authorList>
    </citation>
    <scope>NUCLEOTIDE SEQUENCE [LARGE SCALE GENOMIC DNA]</scope>
</reference>
<dbReference type="Pfam" id="PF01397">
    <property type="entry name" value="Terpene_synth"/>
    <property type="match status" value="1"/>
</dbReference>
<dbReference type="InterPro" id="IPR008930">
    <property type="entry name" value="Terpenoid_cyclase/PrenylTrfase"/>
</dbReference>
<evidence type="ECO:0000313" key="7">
    <source>
        <dbReference type="EnsemblPlants" id="cds.evm.model.09.34"/>
    </source>
</evidence>
<dbReference type="Gramene" id="evm.model.09.34">
    <property type="protein sequence ID" value="cds.evm.model.09.34"/>
    <property type="gene ID" value="evm.TU.09.34"/>
</dbReference>
<dbReference type="AlphaFoldDB" id="A0A803QFU4"/>
<keyword evidence="3" id="KW-0479">Metal-binding</keyword>
<dbReference type="InterPro" id="IPR036965">
    <property type="entry name" value="Terpene_synth_N_sf"/>
</dbReference>
<keyword evidence="4" id="KW-0460">Magnesium</keyword>
<protein>
    <submittedName>
        <fullName evidence="7">Uncharacterized protein</fullName>
    </submittedName>
</protein>
<feature type="domain" description="Terpene synthase N-terminal" evidence="5">
    <location>
        <begin position="172"/>
        <end position="380"/>
    </location>
</feature>
<dbReference type="EnsemblPlants" id="evm.model.09.34">
    <property type="protein sequence ID" value="cds.evm.model.09.34"/>
    <property type="gene ID" value="evm.TU.09.34"/>
</dbReference>
<evidence type="ECO:0000256" key="3">
    <source>
        <dbReference type="ARBA" id="ARBA00022723"/>
    </source>
</evidence>
<dbReference type="GO" id="GO:0010333">
    <property type="term" value="F:terpene synthase activity"/>
    <property type="evidence" value="ECO:0007669"/>
    <property type="project" value="InterPro"/>
</dbReference>
<dbReference type="Gene3D" id="1.10.600.10">
    <property type="entry name" value="Farnesyl Diphosphate Synthase"/>
    <property type="match status" value="1"/>
</dbReference>
<evidence type="ECO:0000259" key="5">
    <source>
        <dbReference type="Pfam" id="PF01397"/>
    </source>
</evidence>
<dbReference type="OMA" id="VEHELKF"/>
<name>A0A803QFU4_CANSA</name>